<accession>A0AAD5XK47</accession>
<organism evidence="3 4">
    <name type="scientific">Physocladia obscura</name>
    <dbReference type="NCBI Taxonomy" id="109957"/>
    <lineage>
        <taxon>Eukaryota</taxon>
        <taxon>Fungi</taxon>
        <taxon>Fungi incertae sedis</taxon>
        <taxon>Chytridiomycota</taxon>
        <taxon>Chytridiomycota incertae sedis</taxon>
        <taxon>Chytridiomycetes</taxon>
        <taxon>Chytridiales</taxon>
        <taxon>Chytriomycetaceae</taxon>
        <taxon>Physocladia</taxon>
    </lineage>
</organism>
<dbReference type="PANTHER" id="PTHR12452:SF0">
    <property type="entry name" value="THIOREDOXIN DOMAIN-CONTAINING PROTEIN 17"/>
    <property type="match status" value="1"/>
</dbReference>
<dbReference type="InterPro" id="IPR045108">
    <property type="entry name" value="TXNDC17-like"/>
</dbReference>
<dbReference type="GO" id="GO:0005829">
    <property type="term" value="C:cytosol"/>
    <property type="evidence" value="ECO:0007669"/>
    <property type="project" value="TreeGrafter"/>
</dbReference>
<dbReference type="PANTHER" id="PTHR12452">
    <property type="entry name" value="42-9-9 PROTEIN-RELATED"/>
    <property type="match status" value="1"/>
</dbReference>
<name>A0AAD5XK47_9FUNG</name>
<dbReference type="Pfam" id="PF06110">
    <property type="entry name" value="TXD17-like_Trx"/>
    <property type="match status" value="1"/>
</dbReference>
<feature type="domain" description="Thioredoxin" evidence="2">
    <location>
        <begin position="15"/>
        <end position="121"/>
    </location>
</feature>
<evidence type="ECO:0000259" key="2">
    <source>
        <dbReference type="Pfam" id="PF06110"/>
    </source>
</evidence>
<gene>
    <name evidence="3" type="primary">TXNDC17</name>
    <name evidence="3" type="ORF">HK100_011884</name>
</gene>
<dbReference type="Gene3D" id="3.40.30.10">
    <property type="entry name" value="Glutaredoxin"/>
    <property type="match status" value="1"/>
</dbReference>
<evidence type="ECO:0000256" key="1">
    <source>
        <dbReference type="ARBA" id="ARBA00008987"/>
    </source>
</evidence>
<reference evidence="3" key="1">
    <citation type="submission" date="2020-05" db="EMBL/GenBank/DDBJ databases">
        <title>Phylogenomic resolution of chytrid fungi.</title>
        <authorList>
            <person name="Stajich J.E."/>
            <person name="Amses K."/>
            <person name="Simmons R."/>
            <person name="Seto K."/>
            <person name="Myers J."/>
            <person name="Bonds A."/>
            <person name="Quandt C.A."/>
            <person name="Barry K."/>
            <person name="Liu P."/>
            <person name="Grigoriev I."/>
            <person name="Longcore J.E."/>
            <person name="James T.Y."/>
        </authorList>
    </citation>
    <scope>NUCLEOTIDE SEQUENCE</scope>
    <source>
        <strain evidence="3">JEL0513</strain>
    </source>
</reference>
<comment type="caution">
    <text evidence="3">The sequence shown here is derived from an EMBL/GenBank/DDBJ whole genome shotgun (WGS) entry which is preliminary data.</text>
</comment>
<dbReference type="SUPFAM" id="SSF52833">
    <property type="entry name" value="Thioredoxin-like"/>
    <property type="match status" value="1"/>
</dbReference>
<dbReference type="AlphaFoldDB" id="A0AAD5XK47"/>
<protein>
    <submittedName>
        <fullName evidence="3">Thioredoxin domain-containing protein 17</fullName>
    </submittedName>
</protein>
<keyword evidence="4" id="KW-1185">Reference proteome</keyword>
<comment type="similarity">
    <text evidence="1">Belongs to the thioredoxin family.</text>
</comment>
<dbReference type="InterPro" id="IPR036249">
    <property type="entry name" value="Thioredoxin-like_sf"/>
</dbReference>
<dbReference type="Proteomes" id="UP001211907">
    <property type="component" value="Unassembled WGS sequence"/>
</dbReference>
<evidence type="ECO:0000313" key="3">
    <source>
        <dbReference type="EMBL" id="KAJ3139119.1"/>
    </source>
</evidence>
<dbReference type="EMBL" id="JADGJH010000079">
    <property type="protein sequence ID" value="KAJ3139119.1"/>
    <property type="molecule type" value="Genomic_DNA"/>
</dbReference>
<dbReference type="InterPro" id="IPR010357">
    <property type="entry name" value="TXNDC17_dom"/>
</dbReference>
<evidence type="ECO:0000313" key="4">
    <source>
        <dbReference type="Proteomes" id="UP001211907"/>
    </source>
</evidence>
<sequence length="126" mass="13892">MPVIKIADTDPASAFPAALESALHEQGRVFVQLIGSPDPATNESWFVHPLDPWIKKAIATLPDAILLETHAGDKPTWKSATNYYRVHLLLQATSVPTIYEFGKDGKVIKKLVDPEITEESLAVFIQ</sequence>
<dbReference type="GO" id="GO:0047134">
    <property type="term" value="F:protein-disulfide reductase [NAD(P)H] activity"/>
    <property type="evidence" value="ECO:0007669"/>
    <property type="project" value="InterPro"/>
</dbReference>
<proteinExistence type="inferred from homology"/>